<dbReference type="eggNOG" id="COG0465">
    <property type="taxonomic scope" value="Bacteria"/>
</dbReference>
<evidence type="ECO:0000256" key="10">
    <source>
        <dbReference type="ARBA" id="ARBA00022989"/>
    </source>
</evidence>
<evidence type="ECO:0000256" key="11">
    <source>
        <dbReference type="ARBA" id="ARBA00023049"/>
    </source>
</evidence>
<feature type="binding site" evidence="14">
    <location>
        <position position="413"/>
    </location>
    <ligand>
        <name>Zn(2+)</name>
        <dbReference type="ChEBI" id="CHEBI:29105"/>
        <note>catalytic</note>
    </ligand>
</feature>
<dbReference type="GO" id="GO:0016887">
    <property type="term" value="F:ATP hydrolysis activity"/>
    <property type="evidence" value="ECO:0007669"/>
    <property type="project" value="UniProtKB-UniRule"/>
</dbReference>
<accession>M1PTA5</accession>
<feature type="domain" description="AAA+ ATPase" evidence="16">
    <location>
        <begin position="182"/>
        <end position="322"/>
    </location>
</feature>
<gene>
    <name evidence="14" type="primary">ftsH</name>
    <name evidence="17" type="ordered locus">UWK_03027</name>
</gene>
<keyword evidence="12 14" id="KW-0472">Membrane</keyword>
<keyword evidence="6 14" id="KW-0547">Nucleotide-binding</keyword>
<dbReference type="GO" id="GO:0005524">
    <property type="term" value="F:ATP binding"/>
    <property type="evidence" value="ECO:0007669"/>
    <property type="project" value="UniProtKB-UniRule"/>
</dbReference>
<organism evidence="17 18">
    <name type="scientific">Desulfocapsa sulfexigens (strain DSM 10523 / SB164P1)</name>
    <dbReference type="NCBI Taxonomy" id="1167006"/>
    <lineage>
        <taxon>Bacteria</taxon>
        <taxon>Pseudomonadati</taxon>
        <taxon>Thermodesulfobacteriota</taxon>
        <taxon>Desulfobulbia</taxon>
        <taxon>Desulfobulbales</taxon>
        <taxon>Desulfocapsaceae</taxon>
        <taxon>Desulfocapsa</taxon>
    </lineage>
</organism>
<feature type="binding site" evidence="14">
    <location>
        <position position="417"/>
    </location>
    <ligand>
        <name>Zn(2+)</name>
        <dbReference type="ChEBI" id="CHEBI:29105"/>
        <note>catalytic</note>
    </ligand>
</feature>
<dbReference type="Pfam" id="PF01434">
    <property type="entry name" value="Peptidase_M41"/>
    <property type="match status" value="1"/>
</dbReference>
<evidence type="ECO:0000256" key="13">
    <source>
        <dbReference type="ARBA" id="ARBA00061570"/>
    </source>
</evidence>
<dbReference type="InterPro" id="IPR003959">
    <property type="entry name" value="ATPase_AAA_core"/>
</dbReference>
<feature type="binding site" evidence="14">
    <location>
        <begin position="190"/>
        <end position="197"/>
    </location>
    <ligand>
        <name>ATP</name>
        <dbReference type="ChEBI" id="CHEBI:30616"/>
    </ligand>
</feature>
<evidence type="ECO:0000313" key="17">
    <source>
        <dbReference type="EMBL" id="AGF79556.1"/>
    </source>
</evidence>
<evidence type="ECO:0000256" key="6">
    <source>
        <dbReference type="ARBA" id="ARBA00022741"/>
    </source>
</evidence>
<feature type="transmembrane region" description="Helical" evidence="14">
    <location>
        <begin position="7"/>
        <end position="27"/>
    </location>
</feature>
<keyword evidence="9 14" id="KW-0067">ATP-binding</keyword>
<evidence type="ECO:0000256" key="4">
    <source>
        <dbReference type="ARBA" id="ARBA00022692"/>
    </source>
</evidence>
<dbReference type="RefSeq" id="WP_015405240.1">
    <property type="nucleotide sequence ID" value="NC_020304.1"/>
</dbReference>
<comment type="subcellular location">
    <subcellularLocation>
        <location evidence="14">Cell inner membrane</location>
        <topology evidence="14">Multi-pass membrane protein</topology>
        <orientation evidence="14">Cytoplasmic side</orientation>
    </subcellularLocation>
    <subcellularLocation>
        <location evidence="1">Membrane</location>
    </subcellularLocation>
</comment>
<protein>
    <recommendedName>
        <fullName evidence="14">ATP-dependent zinc metalloprotease FtsH</fullName>
        <ecNumber evidence="14">3.4.24.-</ecNumber>
    </recommendedName>
</protein>
<name>M1PTA5_DESSD</name>
<dbReference type="PANTHER" id="PTHR23076">
    <property type="entry name" value="METALLOPROTEASE M41 FTSH"/>
    <property type="match status" value="1"/>
</dbReference>
<comment type="cofactor">
    <cofactor evidence="14">
        <name>Zn(2+)</name>
        <dbReference type="ChEBI" id="CHEBI:29105"/>
    </cofactor>
    <text evidence="14">Binds 1 zinc ion per subunit.</text>
</comment>
<evidence type="ECO:0000256" key="3">
    <source>
        <dbReference type="ARBA" id="ARBA00022670"/>
    </source>
</evidence>
<dbReference type="GO" id="GO:0005886">
    <property type="term" value="C:plasma membrane"/>
    <property type="evidence" value="ECO:0007669"/>
    <property type="project" value="UniProtKB-SubCell"/>
</dbReference>
<dbReference type="KEGG" id="dsf:UWK_03027"/>
<comment type="similarity">
    <text evidence="15">Belongs to the AAA ATPase family.</text>
</comment>
<dbReference type="FunFam" id="3.40.50.300:FF:000001">
    <property type="entry name" value="ATP-dependent zinc metalloprotease FtsH"/>
    <property type="match status" value="1"/>
</dbReference>
<dbReference type="GO" id="GO:0008270">
    <property type="term" value="F:zinc ion binding"/>
    <property type="evidence" value="ECO:0007669"/>
    <property type="project" value="UniProtKB-UniRule"/>
</dbReference>
<dbReference type="OrthoDB" id="9809379at2"/>
<dbReference type="Gene3D" id="3.30.720.210">
    <property type="match status" value="1"/>
</dbReference>
<evidence type="ECO:0000256" key="14">
    <source>
        <dbReference type="HAMAP-Rule" id="MF_01458"/>
    </source>
</evidence>
<dbReference type="CDD" id="cd19501">
    <property type="entry name" value="RecA-like_FtsH"/>
    <property type="match status" value="1"/>
</dbReference>
<dbReference type="FunFam" id="1.10.8.60:FF:000001">
    <property type="entry name" value="ATP-dependent zinc metalloprotease FtsH"/>
    <property type="match status" value="1"/>
</dbReference>
<feature type="binding site" evidence="14">
    <location>
        <position position="489"/>
    </location>
    <ligand>
        <name>Zn(2+)</name>
        <dbReference type="ChEBI" id="CHEBI:29105"/>
        <note>catalytic</note>
    </ligand>
</feature>
<dbReference type="AlphaFoldDB" id="M1PTA5"/>
<dbReference type="InterPro" id="IPR005936">
    <property type="entry name" value="FtsH"/>
</dbReference>
<evidence type="ECO:0000256" key="5">
    <source>
        <dbReference type="ARBA" id="ARBA00022723"/>
    </source>
</evidence>
<comment type="subunit">
    <text evidence="14">Homohexamer.</text>
</comment>
<dbReference type="Proteomes" id="UP000011721">
    <property type="component" value="Chromosome"/>
</dbReference>
<keyword evidence="5 14" id="KW-0479">Metal-binding</keyword>
<dbReference type="STRING" id="1167006.UWK_03027"/>
<dbReference type="InterPro" id="IPR003593">
    <property type="entry name" value="AAA+_ATPase"/>
</dbReference>
<evidence type="ECO:0000256" key="15">
    <source>
        <dbReference type="RuleBase" id="RU003651"/>
    </source>
</evidence>
<keyword evidence="14" id="KW-0997">Cell inner membrane</keyword>
<dbReference type="PROSITE" id="PS00674">
    <property type="entry name" value="AAA"/>
    <property type="match status" value="1"/>
</dbReference>
<evidence type="ECO:0000256" key="2">
    <source>
        <dbReference type="ARBA" id="ARBA00010044"/>
    </source>
</evidence>
<dbReference type="SUPFAM" id="SSF140990">
    <property type="entry name" value="FtsH protease domain-like"/>
    <property type="match status" value="1"/>
</dbReference>
<evidence type="ECO:0000256" key="12">
    <source>
        <dbReference type="ARBA" id="ARBA00023136"/>
    </source>
</evidence>
<comment type="function">
    <text evidence="14">Acts as a processive, ATP-dependent zinc metallopeptidase for both cytoplasmic and membrane proteins. Plays a role in the quality control of integral membrane proteins.</text>
</comment>
<comment type="similarity">
    <text evidence="13 14">In the central section; belongs to the AAA ATPase family.</text>
</comment>
<feature type="active site" evidence="14">
    <location>
        <position position="414"/>
    </location>
</feature>
<keyword evidence="14" id="KW-1003">Cell membrane</keyword>
<dbReference type="InterPro" id="IPR041569">
    <property type="entry name" value="AAA_lid_3"/>
</dbReference>
<keyword evidence="8 14" id="KW-0862">Zinc</keyword>
<dbReference type="Pfam" id="PF00004">
    <property type="entry name" value="AAA"/>
    <property type="match status" value="1"/>
</dbReference>
<feature type="transmembrane region" description="Helical" evidence="14">
    <location>
        <begin position="99"/>
        <end position="119"/>
    </location>
</feature>
<sequence length="623" mass="68738">MAILIRNLFVFFLFTVILGGSYGLWILEHQLRTVSYSEFRYCLANHDLKSTTFTGNKVIATHKSGDSYETTVPNAEKLISELQDKNIQIIFKKDRSEQIFQAIAIIYVILLLLTVIISLSRKKKTEEEENKFASDKLILPDGSHKQVTFDDVAGIPEALEELQEVVNFLKDPEQYSQIGAVSPKGVLLQGPPGTGKTLLARAIAGEAKVPFYSFSGSDFVEMFVGVGASRVRDIFKEAKSNAPCIIFIDEIDAVGGSRAGGSTASGQDERSQTLNALLVEMDGFSSTDTIIVLAATNRPDILDPALRRPGRFDRQVNILPPDIKGRKRILKVHSAKVALAPEINLDKIAHMVPGFTGAELANLVNEAALMAAREQKKVVSHQHFEQARDRILMGVERKGRIMSDADREILAYHEAGHAIVAKTLPDADPIHKITIIPRGQALGQTQQLSINDRSSYNFNYLRSRIVILMGGRAAEEIAFGQRTTGAQGDIVQATEIATNMICKWGMSDVIGPQAMVIDNAGFLGGSSHRVEMSDRTSEAIDKEIKNLLASCHDEAVVIIKEQYYLLKQLAAILLEVETLDDEEFNIIMSCQFKEKIAAGIKETHECETCPAADRCIHSKLKKD</sequence>
<evidence type="ECO:0000256" key="1">
    <source>
        <dbReference type="ARBA" id="ARBA00004370"/>
    </source>
</evidence>
<dbReference type="InterPro" id="IPR000642">
    <property type="entry name" value="Peptidase_M41"/>
</dbReference>
<dbReference type="InterPro" id="IPR037219">
    <property type="entry name" value="Peptidase_M41-like"/>
</dbReference>
<dbReference type="GO" id="GO:0004176">
    <property type="term" value="F:ATP-dependent peptidase activity"/>
    <property type="evidence" value="ECO:0007669"/>
    <property type="project" value="InterPro"/>
</dbReference>
<dbReference type="PANTHER" id="PTHR23076:SF97">
    <property type="entry name" value="ATP-DEPENDENT ZINC METALLOPROTEASE YME1L1"/>
    <property type="match status" value="1"/>
</dbReference>
<keyword evidence="10 14" id="KW-1133">Transmembrane helix</keyword>
<evidence type="ECO:0000256" key="7">
    <source>
        <dbReference type="ARBA" id="ARBA00022801"/>
    </source>
</evidence>
<dbReference type="HOGENOM" id="CLU_000688_16_2_7"/>
<dbReference type="Gene3D" id="1.20.58.760">
    <property type="entry name" value="Peptidase M41"/>
    <property type="match status" value="1"/>
</dbReference>
<dbReference type="Gene3D" id="1.10.8.60">
    <property type="match status" value="1"/>
</dbReference>
<dbReference type="HAMAP" id="MF_01458">
    <property type="entry name" value="FtsH"/>
    <property type="match status" value="1"/>
</dbReference>
<keyword evidence="18" id="KW-1185">Reference proteome</keyword>
<dbReference type="PATRIC" id="fig|1167006.5.peg.3269"/>
<keyword evidence="3 14" id="KW-0645">Protease</keyword>
<dbReference type="EMBL" id="CP003985">
    <property type="protein sequence ID" value="AGF79556.1"/>
    <property type="molecule type" value="Genomic_DNA"/>
</dbReference>
<dbReference type="SUPFAM" id="SSF52540">
    <property type="entry name" value="P-loop containing nucleoside triphosphate hydrolases"/>
    <property type="match status" value="1"/>
</dbReference>
<dbReference type="InterPro" id="IPR003960">
    <property type="entry name" value="ATPase_AAA_CS"/>
</dbReference>
<dbReference type="NCBIfam" id="TIGR01241">
    <property type="entry name" value="FtsH_fam"/>
    <property type="match status" value="1"/>
</dbReference>
<dbReference type="GO" id="GO:0030163">
    <property type="term" value="P:protein catabolic process"/>
    <property type="evidence" value="ECO:0007669"/>
    <property type="project" value="UniProtKB-UniRule"/>
</dbReference>
<keyword evidence="7 14" id="KW-0378">Hydrolase</keyword>
<evidence type="ECO:0000256" key="9">
    <source>
        <dbReference type="ARBA" id="ARBA00022840"/>
    </source>
</evidence>
<dbReference type="FunFam" id="1.20.58.760:FF:000001">
    <property type="entry name" value="ATP-dependent zinc metalloprotease FtsH"/>
    <property type="match status" value="1"/>
</dbReference>
<evidence type="ECO:0000259" key="16">
    <source>
        <dbReference type="SMART" id="SM00382"/>
    </source>
</evidence>
<evidence type="ECO:0000313" key="18">
    <source>
        <dbReference type="Proteomes" id="UP000011721"/>
    </source>
</evidence>
<reference evidence="18" key="1">
    <citation type="journal article" date="2013" name="Stand. Genomic Sci.">
        <title>Complete genome sequence of Desulfocapsa sulfexigens, a marine deltaproteobacterium specialized in disproportionating inorganic sulfur compounds.</title>
        <authorList>
            <person name="Finster K.W."/>
            <person name="Kjeldsen K.U."/>
            <person name="Kube M."/>
            <person name="Reinhardt R."/>
            <person name="Mussmann M."/>
            <person name="Amann R."/>
            <person name="Schreiber L."/>
        </authorList>
    </citation>
    <scope>NUCLEOTIDE SEQUENCE [LARGE SCALE GENOMIC DNA]</scope>
    <source>
        <strain evidence="18">DSM 10523 / SB164P1</strain>
    </source>
</reference>
<dbReference type="InterPro" id="IPR027417">
    <property type="entry name" value="P-loop_NTPase"/>
</dbReference>
<dbReference type="Gene3D" id="3.40.50.300">
    <property type="entry name" value="P-loop containing nucleotide triphosphate hydrolases"/>
    <property type="match status" value="1"/>
</dbReference>
<dbReference type="GO" id="GO:0004222">
    <property type="term" value="F:metalloendopeptidase activity"/>
    <property type="evidence" value="ECO:0007669"/>
    <property type="project" value="InterPro"/>
</dbReference>
<keyword evidence="11 14" id="KW-0482">Metalloprotease</keyword>
<comment type="similarity">
    <text evidence="2 14">In the C-terminal section; belongs to the peptidase M41 family.</text>
</comment>
<dbReference type="EC" id="3.4.24.-" evidence="14"/>
<proteinExistence type="inferred from homology"/>
<dbReference type="Pfam" id="PF17862">
    <property type="entry name" value="AAA_lid_3"/>
    <property type="match status" value="1"/>
</dbReference>
<dbReference type="SMART" id="SM00382">
    <property type="entry name" value="AAA"/>
    <property type="match status" value="1"/>
</dbReference>
<keyword evidence="4 14" id="KW-0812">Transmembrane</keyword>
<evidence type="ECO:0000256" key="8">
    <source>
        <dbReference type="ARBA" id="ARBA00022833"/>
    </source>
</evidence>
<dbReference type="GO" id="GO:0006508">
    <property type="term" value="P:proteolysis"/>
    <property type="evidence" value="ECO:0007669"/>
    <property type="project" value="UniProtKB-KW"/>
</dbReference>